<evidence type="ECO:0000313" key="2">
    <source>
        <dbReference type="EMBL" id="MFC4136086.1"/>
    </source>
</evidence>
<dbReference type="EMBL" id="JBHSAY010000028">
    <property type="protein sequence ID" value="MFC4136086.1"/>
    <property type="molecule type" value="Genomic_DNA"/>
</dbReference>
<keyword evidence="1" id="KW-0472">Membrane</keyword>
<evidence type="ECO:0008006" key="4">
    <source>
        <dbReference type="Google" id="ProtNLM"/>
    </source>
</evidence>
<feature type="transmembrane region" description="Helical" evidence="1">
    <location>
        <begin position="155"/>
        <end position="178"/>
    </location>
</feature>
<organism evidence="2 3">
    <name type="scientific">Hamadaea flava</name>
    <dbReference type="NCBI Taxonomy" id="1742688"/>
    <lineage>
        <taxon>Bacteria</taxon>
        <taxon>Bacillati</taxon>
        <taxon>Actinomycetota</taxon>
        <taxon>Actinomycetes</taxon>
        <taxon>Micromonosporales</taxon>
        <taxon>Micromonosporaceae</taxon>
        <taxon>Hamadaea</taxon>
    </lineage>
</organism>
<dbReference type="RefSeq" id="WP_253762758.1">
    <property type="nucleotide sequence ID" value="NZ_JAMZDZ010000001.1"/>
</dbReference>
<feature type="transmembrane region" description="Helical" evidence="1">
    <location>
        <begin position="271"/>
        <end position="293"/>
    </location>
</feature>
<keyword evidence="3" id="KW-1185">Reference proteome</keyword>
<name>A0ABV8M0E9_9ACTN</name>
<sequence>MRRPDLLVLAGTIALVVAAVLVGQHVDVQAATAPLYALRDPHAGPGTIPAVVIAALVIFALPTSWPWGRLMAVSYAAAFGWTLSLALVDGWHDGVATRLTVDAEYLAALPHTGDIPSMIRGYADRILDFQPDSWNTQAAGHPPGALLVFAGLDRIGLAGGVPAALVCIAVGSLAAVAVPATLRSLGSPEVARAAVPFVILFPGAVWVGVSADGLFLGVTSVAVALLATGRAVWALPAGLLFGYAVFLSYGLVLMAFLAVAVAVAARRWRPLLWASAGAVLPIAAFAAAGFWWFDGYAAVRVRYYQGIAAQRPYWYWVWANLAALAFSAGPAGYAAVAAAARHATRWARRARSPHWIRVPGRILGQDSTENPDPAQKVAILALGAVAAIVVADLSGLSKAEVERIWLPFAIWLPAAAALLPRRKAWLVAQAVTALAVNHLLHTVW</sequence>
<feature type="transmembrane region" description="Helical" evidence="1">
    <location>
        <begin position="214"/>
        <end position="235"/>
    </location>
</feature>
<feature type="transmembrane region" description="Helical" evidence="1">
    <location>
        <begin position="313"/>
        <end position="340"/>
    </location>
</feature>
<gene>
    <name evidence="2" type="ORF">ACFOZ4_36230</name>
</gene>
<feature type="transmembrane region" description="Helical" evidence="1">
    <location>
        <begin position="241"/>
        <end position="264"/>
    </location>
</feature>
<keyword evidence="1" id="KW-1133">Transmembrane helix</keyword>
<accession>A0ABV8M0E9</accession>
<feature type="transmembrane region" description="Helical" evidence="1">
    <location>
        <begin position="377"/>
        <end position="397"/>
    </location>
</feature>
<dbReference type="Proteomes" id="UP001595816">
    <property type="component" value="Unassembled WGS sequence"/>
</dbReference>
<proteinExistence type="predicted"/>
<comment type="caution">
    <text evidence="2">The sequence shown here is derived from an EMBL/GenBank/DDBJ whole genome shotgun (WGS) entry which is preliminary data.</text>
</comment>
<evidence type="ECO:0000256" key="1">
    <source>
        <dbReference type="SAM" id="Phobius"/>
    </source>
</evidence>
<protein>
    <recommendedName>
        <fullName evidence="4">Integral membrane protein</fullName>
    </recommendedName>
</protein>
<reference evidence="3" key="1">
    <citation type="journal article" date="2019" name="Int. J. Syst. Evol. Microbiol.">
        <title>The Global Catalogue of Microorganisms (GCM) 10K type strain sequencing project: providing services to taxonomists for standard genome sequencing and annotation.</title>
        <authorList>
            <consortium name="The Broad Institute Genomics Platform"/>
            <consortium name="The Broad Institute Genome Sequencing Center for Infectious Disease"/>
            <person name="Wu L."/>
            <person name="Ma J."/>
        </authorList>
    </citation>
    <scope>NUCLEOTIDE SEQUENCE [LARGE SCALE GENOMIC DNA]</scope>
    <source>
        <strain evidence="3">CGMCC 4.7289</strain>
    </source>
</reference>
<feature type="transmembrane region" description="Helical" evidence="1">
    <location>
        <begin position="46"/>
        <end position="65"/>
    </location>
</feature>
<keyword evidence="1" id="KW-0812">Transmembrane</keyword>
<evidence type="ECO:0000313" key="3">
    <source>
        <dbReference type="Proteomes" id="UP001595816"/>
    </source>
</evidence>